<evidence type="ECO:0008006" key="4">
    <source>
        <dbReference type="Google" id="ProtNLM"/>
    </source>
</evidence>
<reference evidence="3" key="1">
    <citation type="submission" date="2017-04" db="EMBL/GenBank/DDBJ databases">
        <authorList>
            <person name="Varghese N."/>
            <person name="Submissions S."/>
        </authorList>
    </citation>
    <scope>NUCLEOTIDE SEQUENCE [LARGE SCALE GENOMIC DNA]</scope>
</reference>
<keyword evidence="1" id="KW-0472">Membrane</keyword>
<dbReference type="AlphaFoldDB" id="A0A1Y6EIE2"/>
<gene>
    <name evidence="2" type="ORF">SAMN06297468_0347</name>
</gene>
<evidence type="ECO:0000313" key="2">
    <source>
        <dbReference type="EMBL" id="SMQ59923.1"/>
    </source>
</evidence>
<sequence>MFTLSDTGNRFAAAVAALAISAVFMATAIVPATPTMGILA</sequence>
<accession>A0A1Y6EIE2</accession>
<evidence type="ECO:0000256" key="1">
    <source>
        <dbReference type="SAM" id="Phobius"/>
    </source>
</evidence>
<feature type="transmembrane region" description="Helical" evidence="1">
    <location>
        <begin position="12"/>
        <end position="32"/>
    </location>
</feature>
<dbReference type="EMBL" id="FXWG01000001">
    <property type="protein sequence ID" value="SMQ59923.1"/>
    <property type="molecule type" value="Genomic_DNA"/>
</dbReference>
<dbReference type="Proteomes" id="UP000194420">
    <property type="component" value="Unassembled WGS sequence"/>
</dbReference>
<keyword evidence="1" id="KW-1133">Transmembrane helix</keyword>
<name>A0A1Y6EIE2_9SPHN</name>
<dbReference type="RefSeq" id="WP_200810272.1">
    <property type="nucleotide sequence ID" value="NZ_FXWG01000001.1"/>
</dbReference>
<evidence type="ECO:0000313" key="3">
    <source>
        <dbReference type="Proteomes" id="UP000194420"/>
    </source>
</evidence>
<organism evidence="2 3">
    <name type="scientific">Altererythrobacter xiamenensis</name>
    <dbReference type="NCBI Taxonomy" id="1316679"/>
    <lineage>
        <taxon>Bacteria</taxon>
        <taxon>Pseudomonadati</taxon>
        <taxon>Pseudomonadota</taxon>
        <taxon>Alphaproteobacteria</taxon>
        <taxon>Sphingomonadales</taxon>
        <taxon>Erythrobacteraceae</taxon>
        <taxon>Altererythrobacter</taxon>
    </lineage>
</organism>
<protein>
    <recommendedName>
        <fullName evidence="4">Recombination protein F</fullName>
    </recommendedName>
</protein>
<proteinExistence type="predicted"/>
<keyword evidence="3" id="KW-1185">Reference proteome</keyword>
<keyword evidence="1" id="KW-0812">Transmembrane</keyword>